<keyword evidence="1" id="KW-0202">Cytokine</keyword>
<dbReference type="SUPFAM" id="SSF54117">
    <property type="entry name" value="Interleukin 8-like chemokines"/>
    <property type="match status" value="1"/>
</dbReference>
<dbReference type="GO" id="GO:0005615">
    <property type="term" value="C:extracellular space"/>
    <property type="evidence" value="ECO:0007669"/>
    <property type="project" value="UniProtKB-KW"/>
</dbReference>
<protein>
    <recommendedName>
        <fullName evidence="3">Chemokine interleukin-8-like domain-containing protein</fullName>
    </recommendedName>
</protein>
<dbReference type="GeneTree" id="ENSGT00990000207738"/>
<dbReference type="GO" id="GO:0008009">
    <property type="term" value="F:chemokine activity"/>
    <property type="evidence" value="ECO:0007669"/>
    <property type="project" value="InterPro"/>
</dbReference>
<accession>A0A3P8Z4J9</accession>
<dbReference type="Gene3D" id="2.40.50.40">
    <property type="match status" value="1"/>
</dbReference>
<dbReference type="OMA" id="PPEGNQW"/>
<dbReference type="Bgee" id="ENSELUG00000022260">
    <property type="expression patterns" value="Expressed in stomach and 8 other cell types or tissues"/>
</dbReference>
<dbReference type="Proteomes" id="UP000265140">
    <property type="component" value="Chromosome 13"/>
</dbReference>
<dbReference type="AlphaFoldDB" id="A0A3P8Z4J9"/>
<dbReference type="Pfam" id="PF00048">
    <property type="entry name" value="IL8"/>
    <property type="match status" value="1"/>
</dbReference>
<evidence type="ECO:0000313" key="5">
    <source>
        <dbReference type="Proteomes" id="UP000265140"/>
    </source>
</evidence>
<organism evidence="4 5">
    <name type="scientific">Esox lucius</name>
    <name type="common">Northern pike</name>
    <dbReference type="NCBI Taxonomy" id="8010"/>
    <lineage>
        <taxon>Eukaryota</taxon>
        <taxon>Metazoa</taxon>
        <taxon>Chordata</taxon>
        <taxon>Craniata</taxon>
        <taxon>Vertebrata</taxon>
        <taxon>Euteleostomi</taxon>
        <taxon>Actinopterygii</taxon>
        <taxon>Neopterygii</taxon>
        <taxon>Teleostei</taxon>
        <taxon>Protacanthopterygii</taxon>
        <taxon>Esociformes</taxon>
        <taxon>Esocidae</taxon>
        <taxon>Esox</taxon>
    </lineage>
</organism>
<reference evidence="4" key="3">
    <citation type="submission" date="2025-08" db="UniProtKB">
        <authorList>
            <consortium name="Ensembl"/>
        </authorList>
    </citation>
    <scope>IDENTIFICATION</scope>
</reference>
<evidence type="ECO:0000259" key="3">
    <source>
        <dbReference type="SMART" id="SM00199"/>
    </source>
</evidence>
<dbReference type="GO" id="GO:0006955">
    <property type="term" value="P:immune response"/>
    <property type="evidence" value="ECO:0007669"/>
    <property type="project" value="InterPro"/>
</dbReference>
<evidence type="ECO:0000313" key="4">
    <source>
        <dbReference type="Ensembl" id="ENSELUP00000023408.2"/>
    </source>
</evidence>
<dbReference type="InParanoid" id="A0A3P8Z4J9"/>
<name>A0A3P8Z4J9_ESOLU</name>
<keyword evidence="2" id="KW-0732">Signal</keyword>
<sequence length="94" mass="10618">MAFRVAALLFVVTVCLGCAQAFSEVPVDCCLVTTDIRFPRHFKIVSHLLQTTDRGCDIDATVFITKSGMRLCTPHPSQSKWVSEYIKRLEKVRN</sequence>
<evidence type="ECO:0000256" key="1">
    <source>
        <dbReference type="ARBA" id="ARBA00022514"/>
    </source>
</evidence>
<feature type="chain" id="PRO_5044312580" description="Chemokine interleukin-8-like domain-containing protein" evidence="2">
    <location>
        <begin position="22"/>
        <end position="94"/>
    </location>
</feature>
<reference evidence="5" key="1">
    <citation type="journal article" date="2014" name="PLoS ONE">
        <title>The genome and linkage map of the northern pike (Esox lucius): conserved synteny revealed between the salmonid sister group and the Neoteleostei.</title>
        <authorList>
            <person name="Rondeau E.B."/>
            <person name="Minkley D.R."/>
            <person name="Leong J.S."/>
            <person name="Messmer A.M."/>
            <person name="Jantzen J.R."/>
            <person name="von Schalburg K.R."/>
            <person name="Lemon C."/>
            <person name="Bird N.H."/>
            <person name="Koop B.F."/>
        </authorList>
    </citation>
    <scope>NUCLEOTIDE SEQUENCE</scope>
</reference>
<dbReference type="InterPro" id="IPR036048">
    <property type="entry name" value="Interleukin_8-like_sf"/>
</dbReference>
<keyword evidence="5" id="KW-1185">Reference proteome</keyword>
<evidence type="ECO:0000256" key="2">
    <source>
        <dbReference type="SAM" id="SignalP"/>
    </source>
</evidence>
<dbReference type="Ensembl" id="ENSELUT00000034581.3">
    <property type="protein sequence ID" value="ENSELUP00000023408.2"/>
    <property type="gene ID" value="ENSELUG00000022260.3"/>
</dbReference>
<proteinExistence type="predicted"/>
<dbReference type="SMART" id="SM00199">
    <property type="entry name" value="SCY"/>
    <property type="match status" value="1"/>
</dbReference>
<reference evidence="4" key="2">
    <citation type="submission" date="2020-02" db="EMBL/GenBank/DDBJ databases">
        <title>Esox lucius (northern pike) genome, fEsoLuc1, primary haplotype.</title>
        <authorList>
            <person name="Myers G."/>
            <person name="Karagic N."/>
            <person name="Meyer A."/>
            <person name="Pippel M."/>
            <person name="Reichard M."/>
            <person name="Winkler S."/>
            <person name="Tracey A."/>
            <person name="Sims Y."/>
            <person name="Howe K."/>
            <person name="Rhie A."/>
            <person name="Formenti G."/>
            <person name="Durbin R."/>
            <person name="Fedrigo O."/>
            <person name="Jarvis E.D."/>
        </authorList>
    </citation>
    <scope>NUCLEOTIDE SEQUENCE [LARGE SCALE GENOMIC DNA]</scope>
</reference>
<dbReference type="InterPro" id="IPR001811">
    <property type="entry name" value="Chemokine_IL8-like_dom"/>
</dbReference>
<reference evidence="4" key="4">
    <citation type="submission" date="2025-09" db="UniProtKB">
        <authorList>
            <consortium name="Ensembl"/>
        </authorList>
    </citation>
    <scope>IDENTIFICATION</scope>
</reference>
<feature type="domain" description="Chemokine interleukin-8-like" evidence="3">
    <location>
        <begin position="26"/>
        <end position="89"/>
    </location>
</feature>
<feature type="signal peptide" evidence="2">
    <location>
        <begin position="1"/>
        <end position="21"/>
    </location>
</feature>